<proteinExistence type="predicted"/>
<sequence length="49" mass="5518">MEAKQIARKIATQSDYIRLRPSSRDSNPSPTDVQCCMMYVVSPIGTQLM</sequence>
<protein>
    <submittedName>
        <fullName evidence="1">Uncharacterized protein</fullName>
    </submittedName>
</protein>
<dbReference type="Gramene" id="mRNA:HanXRQr2_Chr15g0693301">
    <property type="protein sequence ID" value="mRNA:HanXRQr2_Chr15g0693301"/>
    <property type="gene ID" value="HanXRQr2_Chr15g0693301"/>
</dbReference>
<evidence type="ECO:0000313" key="2">
    <source>
        <dbReference type="Proteomes" id="UP000215914"/>
    </source>
</evidence>
<organism evidence="1 2">
    <name type="scientific">Helianthus annuus</name>
    <name type="common">Common sunflower</name>
    <dbReference type="NCBI Taxonomy" id="4232"/>
    <lineage>
        <taxon>Eukaryota</taxon>
        <taxon>Viridiplantae</taxon>
        <taxon>Streptophyta</taxon>
        <taxon>Embryophyta</taxon>
        <taxon>Tracheophyta</taxon>
        <taxon>Spermatophyta</taxon>
        <taxon>Magnoliopsida</taxon>
        <taxon>eudicotyledons</taxon>
        <taxon>Gunneridae</taxon>
        <taxon>Pentapetalae</taxon>
        <taxon>asterids</taxon>
        <taxon>campanulids</taxon>
        <taxon>Asterales</taxon>
        <taxon>Asteraceae</taxon>
        <taxon>Asteroideae</taxon>
        <taxon>Heliantheae alliance</taxon>
        <taxon>Heliantheae</taxon>
        <taxon>Helianthus</taxon>
    </lineage>
</organism>
<reference evidence="1" key="1">
    <citation type="journal article" date="2017" name="Nature">
        <title>The sunflower genome provides insights into oil metabolism, flowering and Asterid evolution.</title>
        <authorList>
            <person name="Badouin H."/>
            <person name="Gouzy J."/>
            <person name="Grassa C.J."/>
            <person name="Murat F."/>
            <person name="Staton S.E."/>
            <person name="Cottret L."/>
            <person name="Lelandais-Briere C."/>
            <person name="Owens G.L."/>
            <person name="Carrere S."/>
            <person name="Mayjonade B."/>
            <person name="Legrand L."/>
            <person name="Gill N."/>
            <person name="Kane N.C."/>
            <person name="Bowers J.E."/>
            <person name="Hubner S."/>
            <person name="Bellec A."/>
            <person name="Berard A."/>
            <person name="Berges H."/>
            <person name="Blanchet N."/>
            <person name="Boniface M.C."/>
            <person name="Brunel D."/>
            <person name="Catrice O."/>
            <person name="Chaidir N."/>
            <person name="Claudel C."/>
            <person name="Donnadieu C."/>
            <person name="Faraut T."/>
            <person name="Fievet G."/>
            <person name="Helmstetter N."/>
            <person name="King M."/>
            <person name="Knapp S.J."/>
            <person name="Lai Z."/>
            <person name="Le Paslier M.C."/>
            <person name="Lippi Y."/>
            <person name="Lorenzon L."/>
            <person name="Mandel J.R."/>
            <person name="Marage G."/>
            <person name="Marchand G."/>
            <person name="Marquand E."/>
            <person name="Bret-Mestries E."/>
            <person name="Morien E."/>
            <person name="Nambeesan S."/>
            <person name="Nguyen T."/>
            <person name="Pegot-Espagnet P."/>
            <person name="Pouilly N."/>
            <person name="Raftis F."/>
            <person name="Sallet E."/>
            <person name="Schiex T."/>
            <person name="Thomas J."/>
            <person name="Vandecasteele C."/>
            <person name="Vares D."/>
            <person name="Vear F."/>
            <person name="Vautrin S."/>
            <person name="Crespi M."/>
            <person name="Mangin B."/>
            <person name="Burke J.M."/>
            <person name="Salse J."/>
            <person name="Munos S."/>
            <person name="Vincourt P."/>
            <person name="Rieseberg L.H."/>
            <person name="Langlade N.B."/>
        </authorList>
    </citation>
    <scope>NUCLEOTIDE SEQUENCE</scope>
    <source>
        <tissue evidence="1">Leaves</tissue>
    </source>
</reference>
<comment type="caution">
    <text evidence="1">The sequence shown here is derived from an EMBL/GenBank/DDBJ whole genome shotgun (WGS) entry which is preliminary data.</text>
</comment>
<keyword evidence="2" id="KW-1185">Reference proteome</keyword>
<dbReference type="AlphaFoldDB" id="A0A9K3E071"/>
<reference evidence="1" key="2">
    <citation type="submission" date="2020-06" db="EMBL/GenBank/DDBJ databases">
        <title>Helianthus annuus Genome sequencing and assembly Release 2.</title>
        <authorList>
            <person name="Gouzy J."/>
            <person name="Langlade N."/>
            <person name="Munos S."/>
        </authorList>
    </citation>
    <scope>NUCLEOTIDE SEQUENCE</scope>
    <source>
        <tissue evidence="1">Leaves</tissue>
    </source>
</reference>
<accession>A0A9K3E071</accession>
<gene>
    <name evidence="1" type="ORF">HanXRQr2_Chr15g0693301</name>
</gene>
<evidence type="ECO:0000313" key="1">
    <source>
        <dbReference type="EMBL" id="KAF5764542.1"/>
    </source>
</evidence>
<name>A0A9K3E071_HELAN</name>
<dbReference type="EMBL" id="MNCJ02000330">
    <property type="protein sequence ID" value="KAF5764542.1"/>
    <property type="molecule type" value="Genomic_DNA"/>
</dbReference>
<dbReference type="Proteomes" id="UP000215914">
    <property type="component" value="Unassembled WGS sequence"/>
</dbReference>